<gene>
    <name evidence="1" type="ORF">FA13DRAFT_1719038</name>
</gene>
<dbReference type="EMBL" id="QPFP01000202">
    <property type="protein sequence ID" value="TEB19229.1"/>
    <property type="molecule type" value="Genomic_DNA"/>
</dbReference>
<accession>A0A4Y7SC50</accession>
<proteinExistence type="predicted"/>
<organism evidence="1 2">
    <name type="scientific">Coprinellus micaceus</name>
    <name type="common">Glistening ink-cap mushroom</name>
    <name type="synonym">Coprinus micaceus</name>
    <dbReference type="NCBI Taxonomy" id="71717"/>
    <lineage>
        <taxon>Eukaryota</taxon>
        <taxon>Fungi</taxon>
        <taxon>Dikarya</taxon>
        <taxon>Basidiomycota</taxon>
        <taxon>Agaricomycotina</taxon>
        <taxon>Agaricomycetes</taxon>
        <taxon>Agaricomycetidae</taxon>
        <taxon>Agaricales</taxon>
        <taxon>Agaricineae</taxon>
        <taxon>Psathyrellaceae</taxon>
        <taxon>Coprinellus</taxon>
    </lineage>
</organism>
<reference evidence="1 2" key="1">
    <citation type="journal article" date="2019" name="Nat. Ecol. Evol.">
        <title>Megaphylogeny resolves global patterns of mushroom evolution.</title>
        <authorList>
            <person name="Varga T."/>
            <person name="Krizsan K."/>
            <person name="Foldi C."/>
            <person name="Dima B."/>
            <person name="Sanchez-Garcia M."/>
            <person name="Sanchez-Ramirez S."/>
            <person name="Szollosi G.J."/>
            <person name="Szarkandi J.G."/>
            <person name="Papp V."/>
            <person name="Albert L."/>
            <person name="Andreopoulos W."/>
            <person name="Angelini C."/>
            <person name="Antonin V."/>
            <person name="Barry K.W."/>
            <person name="Bougher N.L."/>
            <person name="Buchanan P."/>
            <person name="Buyck B."/>
            <person name="Bense V."/>
            <person name="Catcheside P."/>
            <person name="Chovatia M."/>
            <person name="Cooper J."/>
            <person name="Damon W."/>
            <person name="Desjardin D."/>
            <person name="Finy P."/>
            <person name="Geml J."/>
            <person name="Haridas S."/>
            <person name="Hughes K."/>
            <person name="Justo A."/>
            <person name="Karasinski D."/>
            <person name="Kautmanova I."/>
            <person name="Kiss B."/>
            <person name="Kocsube S."/>
            <person name="Kotiranta H."/>
            <person name="LaButti K.M."/>
            <person name="Lechner B.E."/>
            <person name="Liimatainen K."/>
            <person name="Lipzen A."/>
            <person name="Lukacs Z."/>
            <person name="Mihaltcheva S."/>
            <person name="Morgado L.N."/>
            <person name="Niskanen T."/>
            <person name="Noordeloos M.E."/>
            <person name="Ohm R.A."/>
            <person name="Ortiz-Santana B."/>
            <person name="Ovrebo C."/>
            <person name="Racz N."/>
            <person name="Riley R."/>
            <person name="Savchenko A."/>
            <person name="Shiryaev A."/>
            <person name="Soop K."/>
            <person name="Spirin V."/>
            <person name="Szebenyi C."/>
            <person name="Tomsovsky M."/>
            <person name="Tulloss R.E."/>
            <person name="Uehling J."/>
            <person name="Grigoriev I.V."/>
            <person name="Vagvolgyi C."/>
            <person name="Papp T."/>
            <person name="Martin F.M."/>
            <person name="Miettinen O."/>
            <person name="Hibbett D.S."/>
            <person name="Nagy L.G."/>
        </authorList>
    </citation>
    <scope>NUCLEOTIDE SEQUENCE [LARGE SCALE GENOMIC DNA]</scope>
    <source>
        <strain evidence="1 2">FP101781</strain>
    </source>
</reference>
<keyword evidence="2" id="KW-1185">Reference proteome</keyword>
<protein>
    <submittedName>
        <fullName evidence="1">Uncharacterized protein</fullName>
    </submittedName>
</protein>
<name>A0A4Y7SC50_COPMI</name>
<sequence>MLPGGASPLTSSTSSPIPGIFGAVVVFPVESRIDLLELAAGMLKGIKRWVTWAVLLGEGPCKDREADGGRGRGRYCWGPTSSQPAVFALAQLSIPGVCPKLRELRMERIANVGDDPAEGMLVDFISGRRAAEGSCEGETGTRISHHAACVKQISKVKIMFADRERVDIRAELEGRGLDLDGFCLDLAYPC</sequence>
<dbReference type="Proteomes" id="UP000298030">
    <property type="component" value="Unassembled WGS sequence"/>
</dbReference>
<evidence type="ECO:0000313" key="1">
    <source>
        <dbReference type="EMBL" id="TEB19229.1"/>
    </source>
</evidence>
<dbReference type="AlphaFoldDB" id="A0A4Y7SC50"/>
<evidence type="ECO:0000313" key="2">
    <source>
        <dbReference type="Proteomes" id="UP000298030"/>
    </source>
</evidence>
<comment type="caution">
    <text evidence="1">The sequence shown here is derived from an EMBL/GenBank/DDBJ whole genome shotgun (WGS) entry which is preliminary data.</text>
</comment>